<dbReference type="OrthoDB" id="539655at2759"/>
<feature type="compositionally biased region" description="Low complexity" evidence="1">
    <location>
        <begin position="503"/>
        <end position="553"/>
    </location>
</feature>
<dbReference type="AlphaFoldDB" id="D8TMC8"/>
<dbReference type="InterPro" id="IPR036322">
    <property type="entry name" value="WD40_repeat_dom_sf"/>
</dbReference>
<dbReference type="Proteomes" id="UP000001058">
    <property type="component" value="Unassembled WGS sequence"/>
</dbReference>
<feature type="compositionally biased region" description="Basic and acidic residues" evidence="1">
    <location>
        <begin position="345"/>
        <end position="358"/>
    </location>
</feature>
<evidence type="ECO:0000313" key="3">
    <source>
        <dbReference type="Proteomes" id="UP000001058"/>
    </source>
</evidence>
<proteinExistence type="predicted"/>
<keyword evidence="3" id="KW-1185">Reference proteome</keyword>
<gene>
    <name evidence="2" type="ORF">VOLCADRAFT_103510</name>
</gene>
<feature type="compositionally biased region" description="Low complexity" evidence="1">
    <location>
        <begin position="456"/>
        <end position="478"/>
    </location>
</feature>
<evidence type="ECO:0000313" key="2">
    <source>
        <dbReference type="EMBL" id="EFJ51480.1"/>
    </source>
</evidence>
<dbReference type="SMART" id="SM00320">
    <property type="entry name" value="WD40"/>
    <property type="match status" value="3"/>
</dbReference>
<feature type="region of interest" description="Disordered" evidence="1">
    <location>
        <begin position="345"/>
        <end position="580"/>
    </location>
</feature>
<feature type="compositionally biased region" description="Low complexity" evidence="1">
    <location>
        <begin position="423"/>
        <end position="438"/>
    </location>
</feature>
<name>D8TMC8_VOLCA</name>
<dbReference type="KEGG" id="vcn:VOLCADRAFT_103510"/>
<accession>D8TMC8</accession>
<dbReference type="InterPro" id="IPR001680">
    <property type="entry name" value="WD40_rpt"/>
</dbReference>
<evidence type="ECO:0000256" key="1">
    <source>
        <dbReference type="SAM" id="MobiDB-lite"/>
    </source>
</evidence>
<protein>
    <submittedName>
        <fullName evidence="2">Uncharacterized protein</fullName>
    </submittedName>
</protein>
<dbReference type="GeneID" id="9620395"/>
<dbReference type="InParanoid" id="D8TMC8"/>
<dbReference type="SUPFAM" id="SSF50978">
    <property type="entry name" value="WD40 repeat-like"/>
    <property type="match status" value="1"/>
</dbReference>
<dbReference type="Gene3D" id="2.130.10.10">
    <property type="entry name" value="YVTN repeat-like/Quinoprotein amine dehydrogenase"/>
    <property type="match status" value="1"/>
</dbReference>
<organism evidence="3">
    <name type="scientific">Volvox carteri f. nagariensis</name>
    <dbReference type="NCBI Taxonomy" id="3068"/>
    <lineage>
        <taxon>Eukaryota</taxon>
        <taxon>Viridiplantae</taxon>
        <taxon>Chlorophyta</taxon>
        <taxon>core chlorophytes</taxon>
        <taxon>Chlorophyceae</taxon>
        <taxon>CS clade</taxon>
        <taxon>Chlamydomonadales</taxon>
        <taxon>Volvocaceae</taxon>
        <taxon>Volvox</taxon>
    </lineage>
</organism>
<reference evidence="2 3" key="1">
    <citation type="journal article" date="2010" name="Science">
        <title>Genomic analysis of organismal complexity in the multicellular green alga Volvox carteri.</title>
        <authorList>
            <person name="Prochnik S.E."/>
            <person name="Umen J."/>
            <person name="Nedelcu A.M."/>
            <person name="Hallmann A."/>
            <person name="Miller S.M."/>
            <person name="Nishii I."/>
            <person name="Ferris P."/>
            <person name="Kuo A."/>
            <person name="Mitros T."/>
            <person name="Fritz-Laylin L.K."/>
            <person name="Hellsten U."/>
            <person name="Chapman J."/>
            <person name="Simakov O."/>
            <person name="Rensing S.A."/>
            <person name="Terry A."/>
            <person name="Pangilinan J."/>
            <person name="Kapitonov V."/>
            <person name="Jurka J."/>
            <person name="Salamov A."/>
            <person name="Shapiro H."/>
            <person name="Schmutz J."/>
            <person name="Grimwood J."/>
            <person name="Lindquist E."/>
            <person name="Lucas S."/>
            <person name="Grigoriev I.V."/>
            <person name="Schmitt R."/>
            <person name="Kirk D."/>
            <person name="Rokhsar D.S."/>
        </authorList>
    </citation>
    <scope>NUCLEOTIDE SEQUENCE [LARGE SCALE GENOMIC DNA]</scope>
    <source>
        <strain evidence="3">f. Nagariensis / Eve</strain>
    </source>
</reference>
<dbReference type="EMBL" id="GL378327">
    <property type="protein sequence ID" value="EFJ51480.1"/>
    <property type="molecule type" value="Genomic_DNA"/>
</dbReference>
<dbReference type="RefSeq" id="XP_002947432.1">
    <property type="nucleotide sequence ID" value="XM_002947386.1"/>
</dbReference>
<feature type="compositionally biased region" description="Low complexity" evidence="1">
    <location>
        <begin position="359"/>
        <end position="410"/>
    </location>
</feature>
<sequence>MNDPGIFVAVSSTSAKLCSLDRDGKPAYQWQEAGQQPQGSVNWLRNGKAFLTTQGGNVAAHVVDNLKEKPPVILSLPSGPLMGRVSGDGKCLVLVQSSVPGSINVYDLQSLLASASGAPAKPAVVLQDHDKPILAIAASFSTTHIASSNSLGAVYLHEAGSGSRSTLGALPGGPMLMTPKRCLGFSQVNKPLRLAAGADDGQVLVWQISPMASGPIVMPNKLRGRVMGVGFAVYKKSLLSLQPSSVLLACSESGQLIITDLRSFPNVQSQASISVELSVAVSCMAVRDDGQFVAVGTKDGRVGLIRVEDLISHGQNVTKLGCIRVFDLGTHLDVVDIAFQRIRESRESREHNNRESRENAQPAPAAVPVVPSASASEPAQPQSQPASEQAAPADAVDGSGSGSQRQGTSSERQDAHAQGTRTAPASTSSSSSSGAAAAAPPPGSFGAGALQRQQLGSATGNAAAGSGAATATRPAAAAPGPPPAQPAGLHRRPSDVGGGGGTSTSTTPSGLPPGGTEEAPAGAEGQMQPSPAARVLAAGGAAVSSSSPVSSPRPRSPRPTMSGGGHPPARPYGASSGGDQLSATNLRAYLDDFRQEVRDLVRGLQADMVRQAVSAEMAHRNDIAVLQQENRALWEEVLAERGADGSGKALTVERMAYQYLASQPVQTLKPRQLQEFFEMLQVQLPVGES</sequence>
<dbReference type="InterPro" id="IPR015943">
    <property type="entry name" value="WD40/YVTN_repeat-like_dom_sf"/>
</dbReference>
<dbReference type="STRING" id="3068.D8TMC8"/>